<dbReference type="AlphaFoldDB" id="A0A506UAT9"/>
<dbReference type="InterPro" id="IPR000847">
    <property type="entry name" value="LysR_HTH_N"/>
</dbReference>
<dbReference type="RefSeq" id="WP_141149056.1">
    <property type="nucleotide sequence ID" value="NZ_VHLG01000005.1"/>
</dbReference>
<dbReference type="GO" id="GO:0005829">
    <property type="term" value="C:cytosol"/>
    <property type="evidence" value="ECO:0007669"/>
    <property type="project" value="TreeGrafter"/>
</dbReference>
<name>A0A506UAT9_9HYPH</name>
<dbReference type="InterPro" id="IPR036388">
    <property type="entry name" value="WH-like_DNA-bd_sf"/>
</dbReference>
<feature type="domain" description="HTH lysR-type" evidence="5">
    <location>
        <begin position="1"/>
        <end position="59"/>
    </location>
</feature>
<evidence type="ECO:0000256" key="1">
    <source>
        <dbReference type="ARBA" id="ARBA00009437"/>
    </source>
</evidence>
<evidence type="ECO:0000313" key="7">
    <source>
        <dbReference type="Proteomes" id="UP000318801"/>
    </source>
</evidence>
<keyword evidence="3" id="KW-0238">DNA-binding</keyword>
<dbReference type="PRINTS" id="PR00039">
    <property type="entry name" value="HTHLYSR"/>
</dbReference>
<protein>
    <submittedName>
        <fullName evidence="6">LysR family transcriptional regulator</fullName>
    </submittedName>
</protein>
<dbReference type="GO" id="GO:0003677">
    <property type="term" value="F:DNA binding"/>
    <property type="evidence" value="ECO:0007669"/>
    <property type="project" value="UniProtKB-KW"/>
</dbReference>
<dbReference type="SUPFAM" id="SSF53850">
    <property type="entry name" value="Periplasmic binding protein-like II"/>
    <property type="match status" value="1"/>
</dbReference>
<comment type="similarity">
    <text evidence="1">Belongs to the LysR transcriptional regulatory family.</text>
</comment>
<accession>A0A506UAT9</accession>
<evidence type="ECO:0000256" key="2">
    <source>
        <dbReference type="ARBA" id="ARBA00023015"/>
    </source>
</evidence>
<dbReference type="InterPro" id="IPR005119">
    <property type="entry name" value="LysR_subst-bd"/>
</dbReference>
<comment type="caution">
    <text evidence="6">The sequence shown here is derived from an EMBL/GenBank/DDBJ whole genome shotgun (WGS) entry which is preliminary data.</text>
</comment>
<dbReference type="InterPro" id="IPR036390">
    <property type="entry name" value="WH_DNA-bd_sf"/>
</dbReference>
<evidence type="ECO:0000256" key="3">
    <source>
        <dbReference type="ARBA" id="ARBA00023125"/>
    </source>
</evidence>
<evidence type="ECO:0000259" key="5">
    <source>
        <dbReference type="PROSITE" id="PS50931"/>
    </source>
</evidence>
<sequence>MLHSRMLRYLDEVVRAGSIRRAAERLNVSSSSINRQILALEEELGVPIFHRLPNGMRLTQTGELLIAHVRATLREHEKLQTQIDQIRGISGGEVRLASMGGLMGGVLPDVIRAFNRSHPRVTVTVKAMLAAEISAALTAGEADLGLGYNLPDAPGVKVTGRFATRLGAVVSRSHPLAAKGMVSLEELMTCPAVLGDPSMTIYQLIMDAFRGADLEFRPAFLANSNDFMREMVLDGETITFLSRIDVPETDQAGPLTYLPIRDKTLKSQTLILARREKGPVDAAVSVLEGEIGASLERLSPAQQ</sequence>
<dbReference type="OrthoDB" id="7840053at2"/>
<dbReference type="Gene3D" id="3.40.190.290">
    <property type="match status" value="1"/>
</dbReference>
<proteinExistence type="inferred from homology"/>
<keyword evidence="4" id="KW-0804">Transcription</keyword>
<gene>
    <name evidence="6" type="ORF">FJU08_10950</name>
</gene>
<dbReference type="Pfam" id="PF03466">
    <property type="entry name" value="LysR_substrate"/>
    <property type="match status" value="1"/>
</dbReference>
<dbReference type="GO" id="GO:0003700">
    <property type="term" value="F:DNA-binding transcription factor activity"/>
    <property type="evidence" value="ECO:0007669"/>
    <property type="project" value="InterPro"/>
</dbReference>
<evidence type="ECO:0000256" key="4">
    <source>
        <dbReference type="ARBA" id="ARBA00023163"/>
    </source>
</evidence>
<dbReference type="EMBL" id="VHLG01000005">
    <property type="protein sequence ID" value="TPW30486.1"/>
    <property type="molecule type" value="Genomic_DNA"/>
</dbReference>
<reference evidence="6 7" key="1">
    <citation type="submission" date="2019-06" db="EMBL/GenBank/DDBJ databases">
        <authorList>
            <person name="Li M."/>
        </authorList>
    </citation>
    <scope>NUCLEOTIDE SEQUENCE [LARGE SCALE GENOMIC DNA]</scope>
    <source>
        <strain evidence="6 7">BGMRC2036</strain>
    </source>
</reference>
<dbReference type="PANTHER" id="PTHR30419">
    <property type="entry name" value="HTH-TYPE TRANSCRIPTIONAL REGULATOR YBHD"/>
    <property type="match status" value="1"/>
</dbReference>
<dbReference type="SUPFAM" id="SSF46785">
    <property type="entry name" value="Winged helix' DNA-binding domain"/>
    <property type="match status" value="1"/>
</dbReference>
<dbReference type="InterPro" id="IPR050950">
    <property type="entry name" value="HTH-type_LysR_regulators"/>
</dbReference>
<dbReference type="Proteomes" id="UP000318801">
    <property type="component" value="Unassembled WGS sequence"/>
</dbReference>
<keyword evidence="7" id="KW-1185">Reference proteome</keyword>
<evidence type="ECO:0000313" key="6">
    <source>
        <dbReference type="EMBL" id="TPW30486.1"/>
    </source>
</evidence>
<keyword evidence="2" id="KW-0805">Transcription regulation</keyword>
<organism evidence="6 7">
    <name type="scientific">Martelella alba</name>
    <dbReference type="NCBI Taxonomy" id="2590451"/>
    <lineage>
        <taxon>Bacteria</taxon>
        <taxon>Pseudomonadati</taxon>
        <taxon>Pseudomonadota</taxon>
        <taxon>Alphaproteobacteria</taxon>
        <taxon>Hyphomicrobiales</taxon>
        <taxon>Aurantimonadaceae</taxon>
        <taxon>Martelella</taxon>
    </lineage>
</organism>
<dbReference type="PROSITE" id="PS50931">
    <property type="entry name" value="HTH_LYSR"/>
    <property type="match status" value="1"/>
</dbReference>
<dbReference type="Gene3D" id="1.10.10.10">
    <property type="entry name" value="Winged helix-like DNA-binding domain superfamily/Winged helix DNA-binding domain"/>
    <property type="match status" value="1"/>
</dbReference>
<dbReference type="Pfam" id="PF00126">
    <property type="entry name" value="HTH_1"/>
    <property type="match status" value="1"/>
</dbReference>
<dbReference type="FunFam" id="1.10.10.10:FF:000001">
    <property type="entry name" value="LysR family transcriptional regulator"/>
    <property type="match status" value="1"/>
</dbReference>